<evidence type="ECO:0008006" key="3">
    <source>
        <dbReference type="Google" id="ProtNLM"/>
    </source>
</evidence>
<evidence type="ECO:0000313" key="1">
    <source>
        <dbReference type="EMBL" id="KII83388.1"/>
    </source>
</evidence>
<protein>
    <recommendedName>
        <fullName evidence="3">F-box domain-containing protein</fullName>
    </recommendedName>
</protein>
<name>A0A0C9T5L0_PLICR</name>
<dbReference type="EMBL" id="KN832578">
    <property type="protein sequence ID" value="KII83388.1"/>
    <property type="molecule type" value="Genomic_DNA"/>
</dbReference>
<dbReference type="OrthoDB" id="3053652at2759"/>
<proteinExistence type="predicted"/>
<dbReference type="HOGENOM" id="CLU_167278_0_0_1"/>
<dbReference type="AlphaFoldDB" id="A0A0C9T5L0"/>
<keyword evidence="2" id="KW-1185">Reference proteome</keyword>
<sequence length="125" mass="13819">MACRLAKSVASQYHRIRELHIVAGQTACVGDYLWAALRDAGPAQKLASLTVALSEPTTATLPKLFSGKTPCLRKLALHRFTRWPGNTFNNLTHISLHNQPASERCTLAQFLDFIGSSPLLEELYL</sequence>
<accession>A0A0C9T5L0</accession>
<evidence type="ECO:0000313" key="2">
    <source>
        <dbReference type="Proteomes" id="UP000053263"/>
    </source>
</evidence>
<feature type="non-terminal residue" evidence="1">
    <location>
        <position position="125"/>
    </location>
</feature>
<gene>
    <name evidence="1" type="ORF">PLICRDRAFT_119443</name>
</gene>
<organism evidence="1 2">
    <name type="scientific">Plicaturopsis crispa FD-325 SS-3</name>
    <dbReference type="NCBI Taxonomy" id="944288"/>
    <lineage>
        <taxon>Eukaryota</taxon>
        <taxon>Fungi</taxon>
        <taxon>Dikarya</taxon>
        <taxon>Basidiomycota</taxon>
        <taxon>Agaricomycotina</taxon>
        <taxon>Agaricomycetes</taxon>
        <taxon>Agaricomycetidae</taxon>
        <taxon>Amylocorticiales</taxon>
        <taxon>Amylocorticiaceae</taxon>
        <taxon>Plicatura</taxon>
        <taxon>Plicaturopsis crispa</taxon>
    </lineage>
</organism>
<reference evidence="1 2" key="1">
    <citation type="submission" date="2014-06" db="EMBL/GenBank/DDBJ databases">
        <title>Evolutionary Origins and Diversification of the Mycorrhizal Mutualists.</title>
        <authorList>
            <consortium name="DOE Joint Genome Institute"/>
            <consortium name="Mycorrhizal Genomics Consortium"/>
            <person name="Kohler A."/>
            <person name="Kuo A."/>
            <person name="Nagy L.G."/>
            <person name="Floudas D."/>
            <person name="Copeland A."/>
            <person name="Barry K.W."/>
            <person name="Cichocki N."/>
            <person name="Veneault-Fourrey C."/>
            <person name="LaButti K."/>
            <person name="Lindquist E.A."/>
            <person name="Lipzen A."/>
            <person name="Lundell T."/>
            <person name="Morin E."/>
            <person name="Murat C."/>
            <person name="Riley R."/>
            <person name="Ohm R."/>
            <person name="Sun H."/>
            <person name="Tunlid A."/>
            <person name="Henrissat B."/>
            <person name="Grigoriev I.V."/>
            <person name="Hibbett D.S."/>
            <person name="Martin F."/>
        </authorList>
    </citation>
    <scope>NUCLEOTIDE SEQUENCE [LARGE SCALE GENOMIC DNA]</scope>
    <source>
        <strain evidence="1 2">FD-325 SS-3</strain>
    </source>
</reference>
<dbReference type="Proteomes" id="UP000053263">
    <property type="component" value="Unassembled WGS sequence"/>
</dbReference>